<sequence>MRTVPFTPSRSVRDAARRRRRSVKIPCRKPEAGSREPEAGSRKPGAGSRKPRAPGAGPGRRRYG</sequence>
<evidence type="ECO:0000313" key="2">
    <source>
        <dbReference type="EMBL" id="PRH77258.1"/>
    </source>
</evidence>
<evidence type="ECO:0000313" key="3">
    <source>
        <dbReference type="Proteomes" id="UP000239322"/>
    </source>
</evidence>
<protein>
    <submittedName>
        <fullName evidence="2">Uncharacterized protein</fullName>
    </submittedName>
</protein>
<comment type="caution">
    <text evidence="2">The sequence shown here is derived from an EMBL/GenBank/DDBJ whole genome shotgun (WGS) entry which is preliminary data.</text>
</comment>
<feature type="region of interest" description="Disordered" evidence="1">
    <location>
        <begin position="1"/>
        <end position="64"/>
    </location>
</feature>
<dbReference type="AlphaFoldDB" id="A0A2S9PS61"/>
<evidence type="ECO:0000256" key="1">
    <source>
        <dbReference type="SAM" id="MobiDB-lite"/>
    </source>
</evidence>
<organism evidence="2 3">
    <name type="scientific">Streptomyces solincola</name>
    <dbReference type="NCBI Taxonomy" id="2100817"/>
    <lineage>
        <taxon>Bacteria</taxon>
        <taxon>Bacillati</taxon>
        <taxon>Actinomycetota</taxon>
        <taxon>Actinomycetes</taxon>
        <taxon>Kitasatosporales</taxon>
        <taxon>Streptomycetaceae</taxon>
        <taxon>Streptomyces</taxon>
    </lineage>
</organism>
<gene>
    <name evidence="2" type="ORF">C6N75_21230</name>
</gene>
<dbReference type="EMBL" id="PVLV01000347">
    <property type="protein sequence ID" value="PRH77258.1"/>
    <property type="molecule type" value="Genomic_DNA"/>
</dbReference>
<accession>A0A2S9PS61</accession>
<feature type="compositionally biased region" description="Basic and acidic residues" evidence="1">
    <location>
        <begin position="28"/>
        <end position="41"/>
    </location>
</feature>
<proteinExistence type="predicted"/>
<reference evidence="2 3" key="1">
    <citation type="submission" date="2018-03" db="EMBL/GenBank/DDBJ databases">
        <title>Novel Streptomyces sp. from soil.</title>
        <authorList>
            <person name="Tan G.Y.A."/>
            <person name="Lee Z.Y."/>
        </authorList>
    </citation>
    <scope>NUCLEOTIDE SEQUENCE [LARGE SCALE GENOMIC DNA]</scope>
    <source>
        <strain evidence="2 3">ST5x</strain>
    </source>
</reference>
<keyword evidence="3" id="KW-1185">Reference proteome</keyword>
<name>A0A2S9PS61_9ACTN</name>
<feature type="compositionally biased region" description="Basic residues" evidence="1">
    <location>
        <begin position="16"/>
        <end position="27"/>
    </location>
</feature>
<dbReference type="Proteomes" id="UP000239322">
    <property type="component" value="Unassembled WGS sequence"/>
</dbReference>